<protein>
    <submittedName>
        <fullName evidence="2">Uncharacterized protein</fullName>
    </submittedName>
</protein>
<accession>A0A835U786</accession>
<organism evidence="2 3">
    <name type="scientific">Vanilla planifolia</name>
    <name type="common">Vanilla</name>
    <dbReference type="NCBI Taxonomy" id="51239"/>
    <lineage>
        <taxon>Eukaryota</taxon>
        <taxon>Viridiplantae</taxon>
        <taxon>Streptophyta</taxon>
        <taxon>Embryophyta</taxon>
        <taxon>Tracheophyta</taxon>
        <taxon>Spermatophyta</taxon>
        <taxon>Magnoliopsida</taxon>
        <taxon>Liliopsida</taxon>
        <taxon>Asparagales</taxon>
        <taxon>Orchidaceae</taxon>
        <taxon>Vanilloideae</taxon>
        <taxon>Vanilleae</taxon>
        <taxon>Vanilla</taxon>
    </lineage>
</organism>
<feature type="region of interest" description="Disordered" evidence="1">
    <location>
        <begin position="1"/>
        <end position="21"/>
    </location>
</feature>
<evidence type="ECO:0000256" key="1">
    <source>
        <dbReference type="SAM" id="MobiDB-lite"/>
    </source>
</evidence>
<dbReference type="OrthoDB" id="262529at2759"/>
<evidence type="ECO:0000313" key="2">
    <source>
        <dbReference type="EMBL" id="KAG0448721.1"/>
    </source>
</evidence>
<proteinExistence type="predicted"/>
<dbReference type="Proteomes" id="UP000636800">
    <property type="component" value="Unassembled WGS sequence"/>
</dbReference>
<dbReference type="AlphaFoldDB" id="A0A835U786"/>
<evidence type="ECO:0000313" key="3">
    <source>
        <dbReference type="Proteomes" id="UP000636800"/>
    </source>
</evidence>
<comment type="caution">
    <text evidence="2">The sequence shown here is derived from an EMBL/GenBank/DDBJ whole genome shotgun (WGS) entry which is preliminary data.</text>
</comment>
<name>A0A835U786_VANPL</name>
<reference evidence="2 3" key="1">
    <citation type="journal article" date="2020" name="Nat. Food">
        <title>A phased Vanilla planifolia genome enables genetic improvement of flavour and production.</title>
        <authorList>
            <person name="Hasing T."/>
            <person name="Tang H."/>
            <person name="Brym M."/>
            <person name="Khazi F."/>
            <person name="Huang T."/>
            <person name="Chambers A.H."/>
        </authorList>
    </citation>
    <scope>NUCLEOTIDE SEQUENCE [LARGE SCALE GENOMIC DNA]</scope>
    <source>
        <tissue evidence="2">Leaf</tissue>
    </source>
</reference>
<gene>
    <name evidence="2" type="ORF">HPP92_027691</name>
</gene>
<dbReference type="EMBL" id="JADCNL010000285">
    <property type="protein sequence ID" value="KAG0448721.1"/>
    <property type="molecule type" value="Genomic_DNA"/>
</dbReference>
<sequence length="116" mass="12706">MRATTRSFAEPTSPTTDEPISGNIAQPIGYYKRFALRGTDPIGIRVAKQIAVSVAGLLSDVAGPGRGFIADVQWFAARSLGRWFAKDLCVYHGCLAYLRSCRPLLRWVPLAFDFAA</sequence>
<keyword evidence="3" id="KW-1185">Reference proteome</keyword>
<feature type="compositionally biased region" description="Polar residues" evidence="1">
    <location>
        <begin position="1"/>
        <end position="18"/>
    </location>
</feature>